<feature type="repeat" description="WD" evidence="3">
    <location>
        <begin position="1149"/>
        <end position="1190"/>
    </location>
</feature>
<sequence>MTEDDSTTLERTRVVRPVRRNDPPLLLASEGARVVVAGTGAHRPSSRLPQVPAVPATVNELGQCLVERAGLAPQHLTVLLDPATPANLGEVLERAAREATSVLMFHFVGHALFGPDNELHLATRATVDLGQGVPGYQALPYSMVRQILGSSRAEHVVVVLDCCFTGGNRPVPAKAMEQTFDSSWRGAYVLTSASKDENSWALPGVRHTALSGALLRLLNEGDPAGPAAFTLDHVHHHLARTMPAAGFPRPRRQAGATKDLPPLAVNPAHQGERRSGPPMSAPGDLNSPYRGLAAYGRDQARLFSGREEATRSLAARARQALRSAGPPVVIGSQAFEAGGPLVVTGPSGCGKTSLLHAGLVPALQEDVGRSVVLTPGALPVAALARELAALAGGDPERLRAVIESDPGAARRGLPARTLVLVDQFEELFTLCGDEVARRRFVEALAELSRSAAVVVAVRGDFFARCAAYPGLLEAMRRPEIVAPMTPDELRRVIEEPATGSGLTLEAGLTELILEDLQALSGADDLLPLLSHALLATWQRRTGGVLTMAGYRSAGGVARAVALSGEETLRRLGAESEPVARGLLVPLVHVDPQAGALRRRVPVTELSSGAASVEGQVLAEFVRARLVTVTVTDGGEQAELAHEALVRAWPRLGNWAETARAGLLVRRRLAEDAEMWQRDGQDASYLYTDDRLATAQAAVAGLPAAGAPAAQAPRAGAPSDAGGAITPVERGFLDASRRRQRRRAQITRGAIAALSVLLLVAVAGAVVSLVQTSGATRLAGEATAQRDQALSRQVAAAAAATRDSSLGSQLALAAYRLSATPEARGALLGSLSRPVGARMTGHTAPVERVAYRPDGRVAVTASGDTTARLWNVADALRPKSLGVVKGHTGGVLAVAFSKSGKVLATGSADGTARLWEVSDTAEPRALATLKGHKEQVGAVSFSPEGNLLATSSTDGTMRLWNVQSPAKPAQISVVTQNSDPTRAAFSPDGRLVALASTGGTISLLDVRTPAKPAVLATLTSAEGSVRSVTFAPNGRYLASSSATGKVQVWDVTATELVGTASGHSGAVDDVAFSPDGAVLASASADATVRLWSVENPREPEGTATLAGFPDAVTGVAFSPNGQNLLTSAVDGVARLWNVSNTSRTSPFARLGLHTGQVNGVAVAKGGGTLATASDDETVRLWNISDPAVATPESTLSGHTEQVRSVAFNPDGTRLVTASDDRTARIWDVSETATPKLLGTLTGHTDGVRSAAYSPDGKMVVTTGRDGRTLLWNVATPSTPEQLATIGAADRRVSTAVFRPDGRALATGSGTGSVRLWDVSKPAGPRALASFAAGAGSVLDLRFSRDGKTLATASSDGTARLWDVAAPASAKKLADLPGHSGAVSAVAFSADDRTLVTASQDMTVQVWNVVTLSSPTLWAVFAGRGAAADVELGPDGTVLAAASGSAAQLWGLNVEQASANVCEASGTSISRTEWARYLPGRPYSPPCVTATATPSAN</sequence>
<feature type="repeat" description="WD" evidence="3">
    <location>
        <begin position="1194"/>
        <end position="1235"/>
    </location>
</feature>
<dbReference type="Gene3D" id="2.130.10.10">
    <property type="entry name" value="YVTN repeat-like/Quinoprotein amine dehydrogenase"/>
    <property type="match status" value="5"/>
</dbReference>
<evidence type="ECO:0000259" key="5">
    <source>
        <dbReference type="Pfam" id="PF20703"/>
    </source>
</evidence>
<organism evidence="6 7">
    <name type="scientific">Nonomuraea thailandensis</name>
    <dbReference type="NCBI Taxonomy" id="1188745"/>
    <lineage>
        <taxon>Bacteria</taxon>
        <taxon>Bacillati</taxon>
        <taxon>Actinomycetota</taxon>
        <taxon>Actinomycetes</taxon>
        <taxon>Streptosporangiales</taxon>
        <taxon>Streptosporangiaceae</taxon>
        <taxon>Nonomuraea</taxon>
    </lineage>
</organism>
<feature type="repeat" description="WD" evidence="3">
    <location>
        <begin position="1239"/>
        <end position="1280"/>
    </location>
</feature>
<dbReference type="RefSeq" id="WP_253748655.1">
    <property type="nucleotide sequence ID" value="NZ_BAABKA010000108.1"/>
</dbReference>
<dbReference type="PROSITE" id="PS50294">
    <property type="entry name" value="WD_REPEATS_REGION"/>
    <property type="match status" value="12"/>
</dbReference>
<dbReference type="PROSITE" id="PS00678">
    <property type="entry name" value="WD_REPEATS_1"/>
    <property type="match status" value="9"/>
</dbReference>
<dbReference type="Gene3D" id="3.40.50.1460">
    <property type="match status" value="1"/>
</dbReference>
<evidence type="ECO:0000256" key="3">
    <source>
        <dbReference type="PROSITE-ProRule" id="PRU00221"/>
    </source>
</evidence>
<feature type="repeat" description="WD" evidence="3">
    <location>
        <begin position="1059"/>
        <end position="1100"/>
    </location>
</feature>
<gene>
    <name evidence="6" type="ORF">HD597_007607</name>
</gene>
<dbReference type="EMBL" id="JAMZEB010000002">
    <property type="protein sequence ID" value="MCP2360587.1"/>
    <property type="molecule type" value="Genomic_DNA"/>
</dbReference>
<dbReference type="CDD" id="cd00200">
    <property type="entry name" value="WD40"/>
    <property type="match status" value="2"/>
</dbReference>
<dbReference type="InterPro" id="IPR001680">
    <property type="entry name" value="WD40_rpt"/>
</dbReference>
<reference evidence="6" key="1">
    <citation type="submission" date="2022-06" db="EMBL/GenBank/DDBJ databases">
        <title>Sequencing the genomes of 1000 actinobacteria strains.</title>
        <authorList>
            <person name="Klenk H.-P."/>
        </authorList>
    </citation>
    <scope>NUCLEOTIDE SEQUENCE</scope>
    <source>
        <strain evidence="6">DSM 46694</strain>
    </source>
</reference>
<dbReference type="PRINTS" id="PR00320">
    <property type="entry name" value="GPROTEINBRPT"/>
</dbReference>
<feature type="repeat" description="WD" evidence="3">
    <location>
        <begin position="883"/>
        <end position="924"/>
    </location>
</feature>
<dbReference type="InterPro" id="IPR049052">
    <property type="entry name" value="nSTAND1"/>
</dbReference>
<feature type="region of interest" description="Disordered" evidence="4">
    <location>
        <begin position="245"/>
        <end position="284"/>
    </location>
</feature>
<feature type="repeat" description="WD" evidence="3">
    <location>
        <begin position="1374"/>
        <end position="1407"/>
    </location>
</feature>
<dbReference type="SUPFAM" id="SSF52540">
    <property type="entry name" value="P-loop containing nucleoside triphosphate hydrolases"/>
    <property type="match status" value="1"/>
</dbReference>
<evidence type="ECO:0000256" key="1">
    <source>
        <dbReference type="ARBA" id="ARBA00022574"/>
    </source>
</evidence>
<dbReference type="Pfam" id="PF00400">
    <property type="entry name" value="WD40"/>
    <property type="match status" value="12"/>
</dbReference>
<dbReference type="InterPro" id="IPR020472">
    <property type="entry name" value="WD40_PAC1"/>
</dbReference>
<feature type="domain" description="Novel STAND NTPase 1" evidence="5">
    <location>
        <begin position="288"/>
        <end position="682"/>
    </location>
</feature>
<dbReference type="PROSITE" id="PS50082">
    <property type="entry name" value="WD_REPEATS_2"/>
    <property type="match status" value="12"/>
</dbReference>
<evidence type="ECO:0000256" key="2">
    <source>
        <dbReference type="ARBA" id="ARBA00022737"/>
    </source>
</evidence>
<dbReference type="InterPro" id="IPR036322">
    <property type="entry name" value="WD40_repeat_dom_sf"/>
</dbReference>
<evidence type="ECO:0000313" key="6">
    <source>
        <dbReference type="EMBL" id="MCP2360587.1"/>
    </source>
</evidence>
<dbReference type="Gene3D" id="3.40.50.300">
    <property type="entry name" value="P-loop containing nucleotide triphosphate hydrolases"/>
    <property type="match status" value="1"/>
</dbReference>
<accession>A0A9X2GM41</accession>
<keyword evidence="2" id="KW-0677">Repeat</keyword>
<proteinExistence type="predicted"/>
<dbReference type="SMART" id="SM00320">
    <property type="entry name" value="WD40"/>
    <property type="match status" value="14"/>
</dbReference>
<dbReference type="InterPro" id="IPR015943">
    <property type="entry name" value="WD40/YVTN_repeat-like_dom_sf"/>
</dbReference>
<dbReference type="InterPro" id="IPR027417">
    <property type="entry name" value="P-loop_NTPase"/>
</dbReference>
<feature type="repeat" description="WD" evidence="3">
    <location>
        <begin position="1284"/>
        <end position="1318"/>
    </location>
</feature>
<dbReference type="PANTHER" id="PTHR19879:SF9">
    <property type="entry name" value="TRANSCRIPTION INITIATION FACTOR TFIID SUBUNIT 5"/>
    <property type="match status" value="1"/>
</dbReference>
<dbReference type="InterPro" id="IPR019775">
    <property type="entry name" value="WD40_repeat_CS"/>
</dbReference>
<feature type="repeat" description="WD" evidence="3">
    <location>
        <begin position="838"/>
        <end position="879"/>
    </location>
</feature>
<keyword evidence="7" id="KW-1185">Reference proteome</keyword>
<feature type="repeat" description="WD" evidence="3">
    <location>
        <begin position="928"/>
        <end position="969"/>
    </location>
</feature>
<dbReference type="Proteomes" id="UP001139648">
    <property type="component" value="Unassembled WGS sequence"/>
</dbReference>
<protein>
    <submittedName>
        <fullName evidence="6">WD40 repeat protein</fullName>
    </submittedName>
</protein>
<dbReference type="Pfam" id="PF20703">
    <property type="entry name" value="nSTAND1"/>
    <property type="match status" value="1"/>
</dbReference>
<keyword evidence="1 3" id="KW-0853">WD repeat</keyword>
<dbReference type="SUPFAM" id="SSF50978">
    <property type="entry name" value="WD40 repeat-like"/>
    <property type="match status" value="3"/>
</dbReference>
<evidence type="ECO:0000313" key="7">
    <source>
        <dbReference type="Proteomes" id="UP001139648"/>
    </source>
</evidence>
<evidence type="ECO:0000256" key="4">
    <source>
        <dbReference type="SAM" id="MobiDB-lite"/>
    </source>
</evidence>
<feature type="repeat" description="WD" evidence="3">
    <location>
        <begin position="1329"/>
        <end position="1370"/>
    </location>
</feature>
<dbReference type="NCBIfam" id="NF047832">
    <property type="entry name" value="caspase_w_EACC1"/>
    <property type="match status" value="1"/>
</dbReference>
<feature type="repeat" description="WD" evidence="3">
    <location>
        <begin position="1017"/>
        <end position="1058"/>
    </location>
</feature>
<name>A0A9X2GM41_9ACTN</name>
<comment type="caution">
    <text evidence="6">The sequence shown here is derived from an EMBL/GenBank/DDBJ whole genome shotgun (WGS) entry which is preliminary data.</text>
</comment>
<dbReference type="PANTHER" id="PTHR19879">
    <property type="entry name" value="TRANSCRIPTION INITIATION FACTOR TFIID"/>
    <property type="match status" value="1"/>
</dbReference>
<feature type="repeat" description="WD" evidence="3">
    <location>
        <begin position="1104"/>
        <end position="1145"/>
    </location>
</feature>